<name>A0A0M0BUV4_9ARCH</name>
<keyword evidence="3 8" id="KW-0540">Nuclease</keyword>
<feature type="binding site" evidence="8">
    <location>
        <position position="86"/>
    </location>
    <ligand>
        <name>Zn(2+)</name>
        <dbReference type="ChEBI" id="CHEBI:29105"/>
    </ligand>
</feature>
<proteinExistence type="inferred from homology"/>
<keyword evidence="6 8" id="KW-0378">Hydrolase</keyword>
<dbReference type="PIRSF" id="PIRSF004878">
    <property type="entry name" value="RNase_P_4"/>
    <property type="match status" value="1"/>
</dbReference>
<keyword evidence="5 8" id="KW-0255">Endonuclease</keyword>
<dbReference type="Pfam" id="PF04032">
    <property type="entry name" value="Rpr2"/>
    <property type="match status" value="1"/>
</dbReference>
<dbReference type="Gene3D" id="1.20.5.420">
    <property type="entry name" value="Immunoglobulin FC, subunit C"/>
    <property type="match status" value="1"/>
</dbReference>
<keyword evidence="1 8" id="KW-0963">Cytoplasm</keyword>
<comment type="cofactor">
    <cofactor evidence="8">
        <name>Zn(2+)</name>
        <dbReference type="ChEBI" id="CHEBI:29105"/>
    </cofactor>
    <text evidence="8">Binds 1 zinc ion per subunit.</text>
</comment>
<evidence type="ECO:0000256" key="4">
    <source>
        <dbReference type="ARBA" id="ARBA00022723"/>
    </source>
</evidence>
<evidence type="ECO:0000256" key="8">
    <source>
        <dbReference type="HAMAP-Rule" id="MF_00757"/>
    </source>
</evidence>
<dbReference type="HAMAP" id="MF_00757">
    <property type="entry name" value="RNase_P_4"/>
    <property type="match status" value="1"/>
</dbReference>
<comment type="catalytic activity">
    <reaction evidence="8">
        <text>Endonucleolytic cleavage of RNA, removing 5'-extranucleotides from tRNA precursor.</text>
        <dbReference type="EC" id="3.1.26.5"/>
    </reaction>
</comment>
<sequence>MNSTKKIALKRINILFKLAKEVMHEDPKRAQIYVQIARKIAMRTRLNMPKEYRRLICKQCKRFILPGVNCRIRIQQRREPHMVITCLNCGRHSRIPLKSREKQC</sequence>
<feature type="binding site" evidence="8">
    <location>
        <position position="89"/>
    </location>
    <ligand>
        <name>Zn(2+)</name>
        <dbReference type="ChEBI" id="CHEBI:29105"/>
    </ligand>
</feature>
<dbReference type="GO" id="GO:0005737">
    <property type="term" value="C:cytoplasm"/>
    <property type="evidence" value="ECO:0007669"/>
    <property type="project" value="UniProtKB-SubCell"/>
</dbReference>
<dbReference type="PANTHER" id="PTHR14742:SF0">
    <property type="entry name" value="RIBONUCLEASE P PROTEIN SUBUNIT P21"/>
    <property type="match status" value="1"/>
</dbReference>
<gene>
    <name evidence="8" type="primary">rnp4</name>
    <name evidence="9" type="ORF">AC477_03055</name>
</gene>
<evidence type="ECO:0000313" key="9">
    <source>
        <dbReference type="EMBL" id="KON32402.1"/>
    </source>
</evidence>
<dbReference type="PANTHER" id="PTHR14742">
    <property type="entry name" value="RIBONUCLEASE P SUBUNIT P21"/>
    <property type="match status" value="1"/>
</dbReference>
<reference evidence="9 10" key="1">
    <citation type="submission" date="2015-06" db="EMBL/GenBank/DDBJ databases">
        <title>New insights into the roles of widespread benthic archaea in carbon and nitrogen cycling.</title>
        <authorList>
            <person name="Lazar C.S."/>
            <person name="Baker B.J."/>
            <person name="Seitz K.W."/>
            <person name="Hyde A.S."/>
            <person name="Dick G.J."/>
            <person name="Hinrichs K.-U."/>
            <person name="Teske A.P."/>
        </authorList>
    </citation>
    <scope>NUCLEOTIDE SEQUENCE [LARGE SCALE GENOMIC DNA]</scope>
    <source>
        <strain evidence="9">SG8-32-1</strain>
    </source>
</reference>
<dbReference type="AlphaFoldDB" id="A0A0M0BUV4"/>
<keyword evidence="7 8" id="KW-0862">Zinc</keyword>
<dbReference type="GO" id="GO:0004526">
    <property type="term" value="F:ribonuclease P activity"/>
    <property type="evidence" value="ECO:0007669"/>
    <property type="project" value="UniProtKB-UniRule"/>
</dbReference>
<dbReference type="GO" id="GO:0030677">
    <property type="term" value="C:ribonuclease P complex"/>
    <property type="evidence" value="ECO:0007669"/>
    <property type="project" value="UniProtKB-UniRule"/>
</dbReference>
<accession>A0A0M0BUV4</accession>
<dbReference type="Proteomes" id="UP000037237">
    <property type="component" value="Unassembled WGS sequence"/>
</dbReference>
<dbReference type="Gene3D" id="6.20.50.20">
    <property type="match status" value="1"/>
</dbReference>
<comment type="subcellular location">
    <subcellularLocation>
        <location evidence="8">Cytoplasm</location>
    </subcellularLocation>
</comment>
<evidence type="ECO:0000313" key="10">
    <source>
        <dbReference type="Proteomes" id="UP000037237"/>
    </source>
</evidence>
<comment type="function">
    <text evidence="8">Part of ribonuclease P, a protein complex that generates mature tRNA molecules by cleaving their 5'-ends.</text>
</comment>
<dbReference type="EC" id="3.1.26.5" evidence="8"/>
<feature type="binding site" evidence="8">
    <location>
        <position position="60"/>
    </location>
    <ligand>
        <name>Zn(2+)</name>
        <dbReference type="ChEBI" id="CHEBI:29105"/>
    </ligand>
</feature>
<organism evidence="9 10">
    <name type="scientific">miscellaneous Crenarchaeota group-1 archaeon SG8-32-1</name>
    <dbReference type="NCBI Taxonomy" id="1685124"/>
    <lineage>
        <taxon>Archaea</taxon>
        <taxon>Candidatus Bathyarchaeota</taxon>
        <taxon>MCG-1</taxon>
    </lineage>
</organism>
<feature type="binding site" evidence="8">
    <location>
        <position position="57"/>
    </location>
    <ligand>
        <name>Zn(2+)</name>
        <dbReference type="ChEBI" id="CHEBI:29105"/>
    </ligand>
</feature>
<evidence type="ECO:0000256" key="6">
    <source>
        <dbReference type="ARBA" id="ARBA00022801"/>
    </source>
</evidence>
<keyword evidence="4 8" id="KW-0479">Metal-binding</keyword>
<evidence type="ECO:0000256" key="3">
    <source>
        <dbReference type="ARBA" id="ARBA00022722"/>
    </source>
</evidence>
<dbReference type="GO" id="GO:0008270">
    <property type="term" value="F:zinc ion binding"/>
    <property type="evidence" value="ECO:0007669"/>
    <property type="project" value="UniProtKB-UniRule"/>
</dbReference>
<evidence type="ECO:0000256" key="2">
    <source>
        <dbReference type="ARBA" id="ARBA00022694"/>
    </source>
</evidence>
<evidence type="ECO:0000256" key="1">
    <source>
        <dbReference type="ARBA" id="ARBA00022490"/>
    </source>
</evidence>
<protein>
    <recommendedName>
        <fullName evidence="8">Ribonuclease P protein component 4</fullName>
        <shortName evidence="8">RNase P component 4</shortName>
        <ecNumber evidence="8">3.1.26.5</ecNumber>
    </recommendedName>
    <alternativeName>
        <fullName evidence="8">Rpp21</fullName>
    </alternativeName>
</protein>
<comment type="caution">
    <text evidence="9">The sequence shown here is derived from an EMBL/GenBank/DDBJ whole genome shotgun (WGS) entry which is preliminary data.</text>
</comment>
<dbReference type="InterPro" id="IPR007175">
    <property type="entry name" value="Rpr2/Snm1/Rpp21"/>
</dbReference>
<comment type="similarity">
    <text evidence="8">Belongs to the eukaryotic/archaeal RNase P protein component 4 family.</text>
</comment>
<keyword evidence="2 8" id="KW-0819">tRNA processing</keyword>
<dbReference type="InterPro" id="IPR016432">
    <property type="entry name" value="RNP4"/>
</dbReference>
<comment type="subunit">
    <text evidence="8">Consists of a catalytic RNA component and at least 4-5 protein subunits.</text>
</comment>
<evidence type="ECO:0000256" key="7">
    <source>
        <dbReference type="ARBA" id="ARBA00022833"/>
    </source>
</evidence>
<dbReference type="EMBL" id="LFWU01000068">
    <property type="protein sequence ID" value="KON32402.1"/>
    <property type="molecule type" value="Genomic_DNA"/>
</dbReference>
<evidence type="ECO:0000256" key="5">
    <source>
        <dbReference type="ARBA" id="ARBA00022759"/>
    </source>
</evidence>
<dbReference type="GO" id="GO:0001682">
    <property type="term" value="P:tRNA 5'-leader removal"/>
    <property type="evidence" value="ECO:0007669"/>
    <property type="project" value="UniProtKB-UniRule"/>
</dbReference>